<dbReference type="PROSITE" id="PS50110">
    <property type="entry name" value="RESPONSE_REGULATORY"/>
    <property type="match status" value="1"/>
</dbReference>
<feature type="modified residue" description="4-aspartylphosphate" evidence="2">
    <location>
        <position position="53"/>
    </location>
</feature>
<dbReference type="InterPro" id="IPR050595">
    <property type="entry name" value="Bact_response_regulator"/>
</dbReference>
<dbReference type="InterPro" id="IPR011006">
    <property type="entry name" value="CheY-like_superfamily"/>
</dbReference>
<keyword evidence="7" id="KW-1185">Reference proteome</keyword>
<reference evidence="4 6" key="1">
    <citation type="submission" date="2020-06" db="EMBL/GenBank/DDBJ databases">
        <title>Anoxygenic phototrophic Chloroflexota member uses a Type I reaction center.</title>
        <authorList>
            <person name="Tsuji J.M."/>
            <person name="Shaw N.A."/>
            <person name="Nagashima S."/>
            <person name="Venkiteswaran J."/>
            <person name="Schiff S.L."/>
            <person name="Hanada S."/>
            <person name="Tank M."/>
            <person name="Neufeld J.D."/>
        </authorList>
    </citation>
    <scope>NUCLEOTIDE SEQUENCE [LARGE SCALE GENOMIC DNA]</scope>
    <source>
        <strain evidence="4">L227-S17</strain>
    </source>
</reference>
<evidence type="ECO:0000256" key="1">
    <source>
        <dbReference type="ARBA" id="ARBA00022553"/>
    </source>
</evidence>
<name>A0A8T7M8K1_9CHLR</name>
<dbReference type="SMART" id="SM00448">
    <property type="entry name" value="REC"/>
    <property type="match status" value="1"/>
</dbReference>
<dbReference type="PANTHER" id="PTHR44591">
    <property type="entry name" value="STRESS RESPONSE REGULATOR PROTEIN 1"/>
    <property type="match status" value="1"/>
</dbReference>
<protein>
    <submittedName>
        <fullName evidence="4">Response regulator</fullName>
    </submittedName>
</protein>
<feature type="domain" description="Response regulatory" evidence="3">
    <location>
        <begin position="3"/>
        <end position="120"/>
    </location>
</feature>
<evidence type="ECO:0000313" key="6">
    <source>
        <dbReference type="Proteomes" id="UP000521676"/>
    </source>
</evidence>
<dbReference type="Gene3D" id="3.40.50.2300">
    <property type="match status" value="1"/>
</dbReference>
<evidence type="ECO:0000256" key="2">
    <source>
        <dbReference type="PROSITE-ProRule" id="PRU00169"/>
    </source>
</evidence>
<evidence type="ECO:0000259" key="3">
    <source>
        <dbReference type="PROSITE" id="PS50110"/>
    </source>
</evidence>
<evidence type="ECO:0000313" key="5">
    <source>
        <dbReference type="EMBL" id="WJW68403.1"/>
    </source>
</evidence>
<evidence type="ECO:0000313" key="7">
    <source>
        <dbReference type="Proteomes" id="UP001431572"/>
    </source>
</evidence>
<accession>A0A8T7M8K1</accession>
<gene>
    <name evidence="4" type="ORF">HXX08_21650</name>
    <name evidence="5" type="ORF">OZ401_004014</name>
</gene>
<dbReference type="EMBL" id="CP128400">
    <property type="protein sequence ID" value="WJW68403.1"/>
    <property type="molecule type" value="Genomic_DNA"/>
</dbReference>
<proteinExistence type="predicted"/>
<dbReference type="Proteomes" id="UP000521676">
    <property type="component" value="Unassembled WGS sequence"/>
</dbReference>
<dbReference type="InterPro" id="IPR001789">
    <property type="entry name" value="Sig_transdc_resp-reg_receiver"/>
</dbReference>
<dbReference type="GO" id="GO:0000160">
    <property type="term" value="P:phosphorelay signal transduction system"/>
    <property type="evidence" value="ECO:0007669"/>
    <property type="project" value="InterPro"/>
</dbReference>
<dbReference type="PANTHER" id="PTHR44591:SF3">
    <property type="entry name" value="RESPONSE REGULATORY DOMAIN-CONTAINING PROTEIN"/>
    <property type="match status" value="1"/>
</dbReference>
<dbReference type="CDD" id="cd17574">
    <property type="entry name" value="REC_OmpR"/>
    <property type="match status" value="1"/>
</dbReference>
<dbReference type="Proteomes" id="UP001431572">
    <property type="component" value="Chromosome 2"/>
</dbReference>
<dbReference type="EMBL" id="JACATZ010000003">
    <property type="protein sequence ID" value="NWJ48470.1"/>
    <property type="molecule type" value="Genomic_DNA"/>
</dbReference>
<organism evidence="4 6">
    <name type="scientific">Candidatus Chlorohelix allophototropha</name>
    <dbReference type="NCBI Taxonomy" id="3003348"/>
    <lineage>
        <taxon>Bacteria</taxon>
        <taxon>Bacillati</taxon>
        <taxon>Chloroflexota</taxon>
        <taxon>Chloroflexia</taxon>
        <taxon>Candidatus Chloroheliales</taxon>
        <taxon>Candidatus Chloroheliaceae</taxon>
        <taxon>Candidatus Chlorohelix</taxon>
    </lineage>
</organism>
<sequence>MNKILIVEDDTIVQDLVSATLGGDQRYTLLQAYNGHTGLELAKREKPILILLDIDLPRLNGLNVCRTLKSDPDYAHIYILILSAMTQEDDIKAGLDAGANDYFIKPFSPLALLRRVDDILDANSN</sequence>
<dbReference type="AlphaFoldDB" id="A0A8T7M8K1"/>
<dbReference type="SUPFAM" id="SSF52172">
    <property type="entry name" value="CheY-like"/>
    <property type="match status" value="1"/>
</dbReference>
<evidence type="ECO:0000313" key="4">
    <source>
        <dbReference type="EMBL" id="NWJ48470.1"/>
    </source>
</evidence>
<dbReference type="Pfam" id="PF00072">
    <property type="entry name" value="Response_reg"/>
    <property type="match status" value="1"/>
</dbReference>
<dbReference type="RefSeq" id="WP_341470307.1">
    <property type="nucleotide sequence ID" value="NZ_CP128400.1"/>
</dbReference>
<keyword evidence="1 2" id="KW-0597">Phosphoprotein</keyword>
<reference evidence="5" key="2">
    <citation type="journal article" date="2024" name="Nature">
        <title>Anoxygenic phototroph of the Chloroflexota uses a type I reaction centre.</title>
        <authorList>
            <person name="Tsuji J.M."/>
            <person name="Shaw N.A."/>
            <person name="Nagashima S."/>
            <person name="Venkiteswaran J.J."/>
            <person name="Schiff S.L."/>
            <person name="Watanabe T."/>
            <person name="Fukui M."/>
            <person name="Hanada S."/>
            <person name="Tank M."/>
            <person name="Neufeld J.D."/>
        </authorList>
    </citation>
    <scope>NUCLEOTIDE SEQUENCE</scope>
    <source>
        <strain evidence="5">L227-S17</strain>
    </source>
</reference>